<evidence type="ECO:0000313" key="2">
    <source>
        <dbReference type="EMBL" id="KAK1730228.1"/>
    </source>
</evidence>
<keyword evidence="3" id="KW-1185">Reference proteome</keyword>
<name>A0AAD8XMN9_GLOAC</name>
<dbReference type="RefSeq" id="XP_060370283.1">
    <property type="nucleotide sequence ID" value="XM_060507141.1"/>
</dbReference>
<dbReference type="EMBL" id="JAHMHS010000007">
    <property type="protein sequence ID" value="KAK1730228.1"/>
    <property type="molecule type" value="Genomic_DNA"/>
</dbReference>
<gene>
    <name evidence="2" type="ORF">BDZ83DRAFT_601988</name>
</gene>
<feature type="region of interest" description="Disordered" evidence="1">
    <location>
        <begin position="1"/>
        <end position="86"/>
    </location>
</feature>
<reference evidence="2" key="1">
    <citation type="submission" date="2021-12" db="EMBL/GenBank/DDBJ databases">
        <title>Comparative genomics, transcriptomics and evolutionary studies reveal genomic signatures of adaptation to plant cell wall in hemibiotrophic fungi.</title>
        <authorList>
            <consortium name="DOE Joint Genome Institute"/>
            <person name="Baroncelli R."/>
            <person name="Diaz J.F."/>
            <person name="Benocci T."/>
            <person name="Peng M."/>
            <person name="Battaglia E."/>
            <person name="Haridas S."/>
            <person name="Andreopoulos W."/>
            <person name="Labutti K."/>
            <person name="Pangilinan J."/>
            <person name="Floch G.L."/>
            <person name="Makela M.R."/>
            <person name="Henrissat B."/>
            <person name="Grigoriev I.V."/>
            <person name="Crouch J.A."/>
            <person name="De Vries R.P."/>
            <person name="Sukno S.A."/>
            <person name="Thon M.R."/>
        </authorList>
    </citation>
    <scope>NUCLEOTIDE SEQUENCE</scope>
    <source>
        <strain evidence="2">CBS 112980</strain>
    </source>
</reference>
<feature type="compositionally biased region" description="Polar residues" evidence="1">
    <location>
        <begin position="46"/>
        <end position="70"/>
    </location>
</feature>
<dbReference type="Proteomes" id="UP001244207">
    <property type="component" value="Unassembled WGS sequence"/>
</dbReference>
<sequence>MPGPSTRPQTRHPRSRARIQCSLLTPWQLHRQRTTPRSPRRLAIPKQQTMPPAPATSTMRALSRTSTRPTSAPPSRRDSTEACCSR</sequence>
<dbReference type="GeneID" id="85391040"/>
<feature type="compositionally biased region" description="Basic residues" evidence="1">
    <location>
        <begin position="30"/>
        <end position="40"/>
    </location>
</feature>
<comment type="caution">
    <text evidence="2">The sequence shown here is derived from an EMBL/GenBank/DDBJ whole genome shotgun (WGS) entry which is preliminary data.</text>
</comment>
<evidence type="ECO:0000256" key="1">
    <source>
        <dbReference type="SAM" id="MobiDB-lite"/>
    </source>
</evidence>
<evidence type="ECO:0000313" key="3">
    <source>
        <dbReference type="Proteomes" id="UP001244207"/>
    </source>
</evidence>
<accession>A0AAD8XMN9</accession>
<dbReference type="AlphaFoldDB" id="A0AAD8XMN9"/>
<proteinExistence type="predicted"/>
<organism evidence="2 3">
    <name type="scientific">Glomerella acutata</name>
    <name type="common">Colletotrichum acutatum</name>
    <dbReference type="NCBI Taxonomy" id="27357"/>
    <lineage>
        <taxon>Eukaryota</taxon>
        <taxon>Fungi</taxon>
        <taxon>Dikarya</taxon>
        <taxon>Ascomycota</taxon>
        <taxon>Pezizomycotina</taxon>
        <taxon>Sordariomycetes</taxon>
        <taxon>Hypocreomycetidae</taxon>
        <taxon>Glomerellales</taxon>
        <taxon>Glomerellaceae</taxon>
        <taxon>Colletotrichum</taxon>
        <taxon>Colletotrichum acutatum species complex</taxon>
    </lineage>
</organism>
<protein>
    <submittedName>
        <fullName evidence="2">Uncharacterized protein</fullName>
    </submittedName>
</protein>